<evidence type="ECO:0000313" key="1">
    <source>
        <dbReference type="EMBL" id="KAI0090139.1"/>
    </source>
</evidence>
<comment type="caution">
    <text evidence="1">The sequence shown here is derived from an EMBL/GenBank/DDBJ whole genome shotgun (WGS) entry which is preliminary data.</text>
</comment>
<name>A0ACB8U7C8_9APHY</name>
<sequence>MSHGMTLDNGRTLTKKHILAAFRDWRVGSDPDSSIGRYYRSILIPLKALCRRNLLLRFKLCPCRTCRITSHNLKNIRVFEWACTIDDRASLCCLRCCDVHVCLH</sequence>
<gene>
    <name evidence="1" type="ORF">BDY19DRAFT_753990</name>
</gene>
<dbReference type="EMBL" id="MU274908">
    <property type="protein sequence ID" value="KAI0090139.1"/>
    <property type="molecule type" value="Genomic_DNA"/>
</dbReference>
<protein>
    <submittedName>
        <fullName evidence="1">Uncharacterized protein</fullName>
    </submittedName>
</protein>
<accession>A0ACB8U7C8</accession>
<dbReference type="Proteomes" id="UP001055072">
    <property type="component" value="Unassembled WGS sequence"/>
</dbReference>
<proteinExistence type="predicted"/>
<keyword evidence="2" id="KW-1185">Reference proteome</keyword>
<evidence type="ECO:0000313" key="2">
    <source>
        <dbReference type="Proteomes" id="UP001055072"/>
    </source>
</evidence>
<reference evidence="1" key="1">
    <citation type="journal article" date="2021" name="Environ. Microbiol.">
        <title>Gene family expansions and transcriptome signatures uncover fungal adaptations to wood decay.</title>
        <authorList>
            <person name="Hage H."/>
            <person name="Miyauchi S."/>
            <person name="Viragh M."/>
            <person name="Drula E."/>
            <person name="Min B."/>
            <person name="Chaduli D."/>
            <person name="Navarro D."/>
            <person name="Favel A."/>
            <person name="Norest M."/>
            <person name="Lesage-Meessen L."/>
            <person name="Balint B."/>
            <person name="Merenyi Z."/>
            <person name="de Eugenio L."/>
            <person name="Morin E."/>
            <person name="Martinez A.T."/>
            <person name="Baldrian P."/>
            <person name="Stursova M."/>
            <person name="Martinez M.J."/>
            <person name="Novotny C."/>
            <person name="Magnuson J.K."/>
            <person name="Spatafora J.W."/>
            <person name="Maurice S."/>
            <person name="Pangilinan J."/>
            <person name="Andreopoulos W."/>
            <person name="LaButti K."/>
            <person name="Hundley H."/>
            <person name="Na H."/>
            <person name="Kuo A."/>
            <person name="Barry K."/>
            <person name="Lipzen A."/>
            <person name="Henrissat B."/>
            <person name="Riley R."/>
            <person name="Ahrendt S."/>
            <person name="Nagy L.G."/>
            <person name="Grigoriev I.V."/>
            <person name="Martin F."/>
            <person name="Rosso M.N."/>
        </authorList>
    </citation>
    <scope>NUCLEOTIDE SEQUENCE</scope>
    <source>
        <strain evidence="1">CBS 384.51</strain>
    </source>
</reference>
<organism evidence="1 2">
    <name type="scientific">Irpex rosettiformis</name>
    <dbReference type="NCBI Taxonomy" id="378272"/>
    <lineage>
        <taxon>Eukaryota</taxon>
        <taxon>Fungi</taxon>
        <taxon>Dikarya</taxon>
        <taxon>Basidiomycota</taxon>
        <taxon>Agaricomycotina</taxon>
        <taxon>Agaricomycetes</taxon>
        <taxon>Polyporales</taxon>
        <taxon>Irpicaceae</taxon>
        <taxon>Irpex</taxon>
    </lineage>
</organism>